<evidence type="ECO:0000256" key="3">
    <source>
        <dbReference type="ARBA" id="ARBA00022692"/>
    </source>
</evidence>
<dbReference type="InterPro" id="IPR025405">
    <property type="entry name" value="DUF4131"/>
</dbReference>
<evidence type="ECO:0000259" key="8">
    <source>
        <dbReference type="SMART" id="SM00849"/>
    </source>
</evidence>
<dbReference type="InterPro" id="IPR001279">
    <property type="entry name" value="Metallo-B-lactamas"/>
</dbReference>
<dbReference type="InterPro" id="IPR004477">
    <property type="entry name" value="ComEC_N"/>
</dbReference>
<sequence>MRTGMMALALGLLALRFLPVLPPVWLWMLLPVVGLMLLPFRTHPLAFFLFGFSWACASAQWALDDRLSLKLDGETRWVEGRVTGLPQNAEGVVRFELTDSQSRSTRLPRHLRLAWYDGPPVNSGERWRLAVKLKRPAGLLNPHAFDYDAWLLAQRIGATGTVKDGHRLAAAQWAWRDSIRQQLQVVDAQGRTGALIALVLGDGGGLSREDWQVLQDTGTVHLLVISGQHIGLLAGLVYLLIAGLARYGLWPSRLPWLPWACGLAFAAALGYGLLAGFEVPVRRACVMIGLVLLWRLRFRHLGAWWPLLLALNGVLLLDPLASLQPGFWLSFAAVAVLIFTFGGRLGPWRWWQTWTRAQWLIAIGLCPLLLILGLPISVSGPVANLLAVPWVSLVVLPPALLGTLLLPVPYVGEGLLWLAGGLVDLLFKGLALMAGRFPAWVPVAVPVWIWALGTLGAFLLLLPKGVPLRPLGWPLLLLLVFPPRPMLAEGVAEVWQLDVGQGLAILVRTRHHTLLYDAGPRFGDFDLGERVVLPSLRKLGVSGIDLMLLSHADADHAGGARAVANGLPVARVLSGDPEALPAELRAEGCESGRQWTWDGVDFRLWQWISAADSNQKSCVLQIEASGERLLLTGDIDAAAERALLDSPLAVPTDWLQSPHHGSRSSSSMALLAALQPRAVLISRGQGNSFGHPHPTVMALSKTRHGDLRQRHPRRHSSATGTVQAAMDDASGSAFLARSATVGPITASYESPTGCDITVFGASGPYVRVAHFFEGAVTVWELVKSGGWMMLPIILSSIAAMAIVAERLWTLRASRVTPEHLLGQVWVWIKDKQLNKEKLKELRANSPLGEILAAGLANSKHGREIMKECIEEAAARVVHELERYINALGTIAAMAPLLGLLGTVLGMIDIFSAFMGTGMGTNAAVLAGGISKALITTAAGLMVGIPAVFFHRFLQRRIDELVVGMEQEAIKLVEVVQGDRDVDLAEGKA</sequence>
<dbReference type="PANTHER" id="PTHR30619:SF1">
    <property type="entry name" value="RECOMBINATION PROTEIN 2"/>
    <property type="match status" value="1"/>
</dbReference>
<keyword evidence="6" id="KW-0813">Transport</keyword>
<dbReference type="InterPro" id="IPR002898">
    <property type="entry name" value="MotA_ExbB_proton_chnl"/>
</dbReference>
<dbReference type="Gene3D" id="3.60.15.10">
    <property type="entry name" value="Ribonuclease Z/Hydroxyacylglutathione hydrolase-like"/>
    <property type="match status" value="1"/>
</dbReference>
<keyword evidence="4 7" id="KW-1133">Transmembrane helix</keyword>
<keyword evidence="5 7" id="KW-0472">Membrane</keyword>
<dbReference type="CDD" id="cd07731">
    <property type="entry name" value="ComA-like_MBL-fold"/>
    <property type="match status" value="1"/>
</dbReference>
<dbReference type="NCBIfam" id="TIGR00361">
    <property type="entry name" value="ComEC_Rec2"/>
    <property type="match status" value="1"/>
</dbReference>
<dbReference type="PANTHER" id="PTHR30619">
    <property type="entry name" value="DNA INTERNALIZATION/COMPETENCE PROTEIN COMEC/REC2"/>
    <property type="match status" value="1"/>
</dbReference>
<dbReference type="Pfam" id="PF01618">
    <property type="entry name" value="MotA_ExbB"/>
    <property type="match status" value="1"/>
</dbReference>
<evidence type="ECO:0000256" key="7">
    <source>
        <dbReference type="SAM" id="Phobius"/>
    </source>
</evidence>
<feature type="transmembrane region" description="Helical" evidence="7">
    <location>
        <begin position="922"/>
        <end position="949"/>
    </location>
</feature>
<feature type="transmembrane region" description="Helical" evidence="7">
    <location>
        <begin position="359"/>
        <end position="378"/>
    </location>
</feature>
<feature type="transmembrane region" description="Helical" evidence="7">
    <location>
        <begin position="415"/>
        <end position="434"/>
    </location>
</feature>
<dbReference type="InterPro" id="IPR004797">
    <property type="entry name" value="Competence_ComEC/Rec2"/>
</dbReference>
<evidence type="ECO:0000313" key="9">
    <source>
        <dbReference type="EMBL" id="SDU02059.1"/>
    </source>
</evidence>
<dbReference type="InterPro" id="IPR052159">
    <property type="entry name" value="Competence_DNA_uptake"/>
</dbReference>
<feature type="transmembrane region" description="Helical" evidence="7">
    <location>
        <begin position="43"/>
        <end position="63"/>
    </location>
</feature>
<feature type="transmembrane region" description="Helical" evidence="7">
    <location>
        <begin position="440"/>
        <end position="462"/>
    </location>
</feature>
<feature type="transmembrane region" description="Helical" evidence="7">
    <location>
        <begin position="327"/>
        <end position="347"/>
    </location>
</feature>
<dbReference type="Pfam" id="PF03772">
    <property type="entry name" value="Competence"/>
    <property type="match status" value="1"/>
</dbReference>
<dbReference type="SUPFAM" id="SSF56281">
    <property type="entry name" value="Metallo-hydrolase/oxidoreductase"/>
    <property type="match status" value="1"/>
</dbReference>
<dbReference type="SMART" id="SM00849">
    <property type="entry name" value="Lactamase_B"/>
    <property type="match status" value="1"/>
</dbReference>
<accession>A0ABY0VA85</accession>
<keyword evidence="10" id="KW-1185">Reference proteome</keyword>
<feature type="transmembrane region" description="Helical" evidence="7">
    <location>
        <begin position="230"/>
        <end position="250"/>
    </location>
</feature>
<gene>
    <name evidence="9" type="ORF">SAMN04489801_0359</name>
</gene>
<name>A0ABY0VA85_9PSED</name>
<feature type="transmembrane region" description="Helical" evidence="7">
    <location>
        <begin position="390"/>
        <end position="408"/>
    </location>
</feature>
<feature type="transmembrane region" description="Helical" evidence="7">
    <location>
        <begin position="256"/>
        <end position="281"/>
    </location>
</feature>
<protein>
    <submittedName>
        <fullName evidence="9">Competence protein ComEC</fullName>
    </submittedName>
</protein>
<dbReference type="NCBIfam" id="TIGR00360">
    <property type="entry name" value="ComEC_N-term"/>
    <property type="match status" value="1"/>
</dbReference>
<evidence type="ECO:0000256" key="2">
    <source>
        <dbReference type="ARBA" id="ARBA00022475"/>
    </source>
</evidence>
<keyword evidence="3 7" id="KW-0812">Transmembrane</keyword>
<comment type="similarity">
    <text evidence="6">Belongs to the exbB/tolQ family.</text>
</comment>
<dbReference type="EMBL" id="LT629796">
    <property type="protein sequence ID" value="SDU02059.1"/>
    <property type="molecule type" value="Genomic_DNA"/>
</dbReference>
<dbReference type="Pfam" id="PF00753">
    <property type="entry name" value="Lactamase_B"/>
    <property type="match status" value="1"/>
</dbReference>
<dbReference type="InterPro" id="IPR036866">
    <property type="entry name" value="RibonucZ/Hydroxyglut_hydro"/>
</dbReference>
<feature type="transmembrane region" description="Helical" evidence="7">
    <location>
        <begin position="302"/>
        <end position="321"/>
    </location>
</feature>
<evidence type="ECO:0000256" key="6">
    <source>
        <dbReference type="RuleBase" id="RU004057"/>
    </source>
</evidence>
<evidence type="ECO:0000313" key="10">
    <source>
        <dbReference type="Proteomes" id="UP000182476"/>
    </source>
</evidence>
<feature type="domain" description="Metallo-beta-lactamase" evidence="8">
    <location>
        <begin position="501"/>
        <end position="685"/>
    </location>
</feature>
<evidence type="ECO:0000256" key="5">
    <source>
        <dbReference type="ARBA" id="ARBA00023136"/>
    </source>
</evidence>
<evidence type="ECO:0000256" key="1">
    <source>
        <dbReference type="ARBA" id="ARBA00004651"/>
    </source>
</evidence>
<dbReference type="Pfam" id="PF13567">
    <property type="entry name" value="DUF4131"/>
    <property type="match status" value="1"/>
</dbReference>
<dbReference type="Proteomes" id="UP000182476">
    <property type="component" value="Chromosome I"/>
</dbReference>
<proteinExistence type="inferred from homology"/>
<keyword evidence="2" id="KW-1003">Cell membrane</keyword>
<reference evidence="9 10" key="1">
    <citation type="submission" date="2016-10" db="EMBL/GenBank/DDBJ databases">
        <authorList>
            <person name="Varghese N."/>
            <person name="Submissions S."/>
        </authorList>
    </citation>
    <scope>NUCLEOTIDE SEQUENCE [LARGE SCALE GENOMIC DNA]</scope>
    <source>
        <strain evidence="9 10">LMG 21607</strain>
    </source>
</reference>
<evidence type="ECO:0000256" key="4">
    <source>
        <dbReference type="ARBA" id="ARBA00022989"/>
    </source>
</evidence>
<dbReference type="InterPro" id="IPR035681">
    <property type="entry name" value="ComA-like_MBL"/>
</dbReference>
<keyword evidence="6" id="KW-0653">Protein transport</keyword>
<feature type="transmembrane region" description="Helical" evidence="7">
    <location>
        <begin position="883"/>
        <end position="910"/>
    </location>
</feature>
<organism evidence="9 10">
    <name type="scientific">Pseudomonas mandelii</name>
    <dbReference type="NCBI Taxonomy" id="75612"/>
    <lineage>
        <taxon>Bacteria</taxon>
        <taxon>Pseudomonadati</taxon>
        <taxon>Pseudomonadota</taxon>
        <taxon>Gammaproteobacteria</taxon>
        <taxon>Pseudomonadales</taxon>
        <taxon>Pseudomonadaceae</taxon>
        <taxon>Pseudomonas</taxon>
    </lineage>
</organism>
<comment type="subcellular location">
    <subcellularLocation>
        <location evidence="1">Cell membrane</location>
        <topology evidence="1">Multi-pass membrane protein</topology>
    </subcellularLocation>
    <subcellularLocation>
        <location evidence="6">Membrane</location>
        <topology evidence="6">Multi-pass membrane protein</topology>
    </subcellularLocation>
</comment>